<evidence type="ECO:0000313" key="1">
    <source>
        <dbReference type="EMBL" id="GIY47039.1"/>
    </source>
</evidence>
<evidence type="ECO:0000313" key="2">
    <source>
        <dbReference type="Proteomes" id="UP001054837"/>
    </source>
</evidence>
<reference evidence="1 2" key="1">
    <citation type="submission" date="2021-06" db="EMBL/GenBank/DDBJ databases">
        <title>Caerostris darwini draft genome.</title>
        <authorList>
            <person name="Kono N."/>
            <person name="Arakawa K."/>
        </authorList>
    </citation>
    <scope>NUCLEOTIDE SEQUENCE [LARGE SCALE GENOMIC DNA]</scope>
</reference>
<protein>
    <submittedName>
        <fullName evidence="1">Uncharacterized protein</fullName>
    </submittedName>
</protein>
<dbReference type="EMBL" id="BPLQ01009858">
    <property type="protein sequence ID" value="GIY47039.1"/>
    <property type="molecule type" value="Genomic_DNA"/>
</dbReference>
<keyword evidence="2" id="KW-1185">Reference proteome</keyword>
<proteinExistence type="predicted"/>
<name>A0AAV4TMT1_9ARAC</name>
<comment type="caution">
    <text evidence="1">The sequence shown here is derived from an EMBL/GenBank/DDBJ whole genome shotgun (WGS) entry which is preliminary data.</text>
</comment>
<accession>A0AAV4TMT1</accession>
<gene>
    <name evidence="1" type="ORF">CDAR_125731</name>
</gene>
<dbReference type="Proteomes" id="UP001054837">
    <property type="component" value="Unassembled WGS sequence"/>
</dbReference>
<sequence>MDDYFRVHTPTRRAEQQMLGSYPERERGEAQLVRVLEQSNIVPDPLSLCRKRLERETICFANVFSTLARKAEGLYRLLSENIFEPNGSQLVADRTGNPPYLRP</sequence>
<dbReference type="AlphaFoldDB" id="A0AAV4TMT1"/>
<organism evidence="1 2">
    <name type="scientific">Caerostris darwini</name>
    <dbReference type="NCBI Taxonomy" id="1538125"/>
    <lineage>
        <taxon>Eukaryota</taxon>
        <taxon>Metazoa</taxon>
        <taxon>Ecdysozoa</taxon>
        <taxon>Arthropoda</taxon>
        <taxon>Chelicerata</taxon>
        <taxon>Arachnida</taxon>
        <taxon>Araneae</taxon>
        <taxon>Araneomorphae</taxon>
        <taxon>Entelegynae</taxon>
        <taxon>Araneoidea</taxon>
        <taxon>Araneidae</taxon>
        <taxon>Caerostris</taxon>
    </lineage>
</organism>